<keyword evidence="6" id="KW-0808">Transferase</keyword>
<dbReference type="GO" id="GO:0004674">
    <property type="term" value="F:protein serine/threonine kinase activity"/>
    <property type="evidence" value="ECO:0007669"/>
    <property type="project" value="UniProtKB-KW"/>
</dbReference>
<evidence type="ECO:0000256" key="18">
    <source>
        <dbReference type="ARBA" id="ARBA00048679"/>
    </source>
</evidence>
<dbReference type="Gene3D" id="3.80.10.10">
    <property type="entry name" value="Ribonuclease Inhibitor"/>
    <property type="match status" value="2"/>
</dbReference>
<evidence type="ECO:0000256" key="7">
    <source>
        <dbReference type="ARBA" id="ARBA00022692"/>
    </source>
</evidence>
<comment type="caution">
    <text evidence="23">The sequence shown here is derived from an EMBL/GenBank/DDBJ whole genome shotgun (WGS) entry which is preliminary data.</text>
</comment>
<keyword evidence="14 20" id="KW-0472">Membrane</keyword>
<organism evidence="23 24">
    <name type="scientific">Colocasia esculenta</name>
    <name type="common">Wild taro</name>
    <name type="synonym">Arum esculentum</name>
    <dbReference type="NCBI Taxonomy" id="4460"/>
    <lineage>
        <taxon>Eukaryota</taxon>
        <taxon>Viridiplantae</taxon>
        <taxon>Streptophyta</taxon>
        <taxon>Embryophyta</taxon>
        <taxon>Tracheophyta</taxon>
        <taxon>Spermatophyta</taxon>
        <taxon>Magnoliopsida</taxon>
        <taxon>Liliopsida</taxon>
        <taxon>Araceae</taxon>
        <taxon>Aroideae</taxon>
        <taxon>Colocasieae</taxon>
        <taxon>Colocasia</taxon>
    </lineage>
</organism>
<evidence type="ECO:0000256" key="3">
    <source>
        <dbReference type="ARBA" id="ARBA00022527"/>
    </source>
</evidence>
<dbReference type="InterPro" id="IPR032675">
    <property type="entry name" value="LRR_dom_sf"/>
</dbReference>
<keyword evidence="3" id="KW-0723">Serine/threonine-protein kinase</keyword>
<dbReference type="FunFam" id="3.80.10.10:FF:000433">
    <property type="entry name" value="Putative LRR receptor-like serine/threonine-protein kinase isoform A"/>
    <property type="match status" value="1"/>
</dbReference>
<evidence type="ECO:0000313" key="24">
    <source>
        <dbReference type="Proteomes" id="UP000652761"/>
    </source>
</evidence>
<comment type="catalytic activity">
    <reaction evidence="18">
        <text>L-seryl-[protein] + ATP = O-phospho-L-seryl-[protein] + ADP + H(+)</text>
        <dbReference type="Rhea" id="RHEA:17989"/>
        <dbReference type="Rhea" id="RHEA-COMP:9863"/>
        <dbReference type="Rhea" id="RHEA-COMP:11604"/>
        <dbReference type="ChEBI" id="CHEBI:15378"/>
        <dbReference type="ChEBI" id="CHEBI:29999"/>
        <dbReference type="ChEBI" id="CHEBI:30616"/>
        <dbReference type="ChEBI" id="CHEBI:83421"/>
        <dbReference type="ChEBI" id="CHEBI:456216"/>
        <dbReference type="EC" id="2.7.11.1"/>
    </reaction>
</comment>
<dbReference type="InterPro" id="IPR011009">
    <property type="entry name" value="Kinase-like_dom_sf"/>
</dbReference>
<dbReference type="CDD" id="cd14066">
    <property type="entry name" value="STKc_IRAK"/>
    <property type="match status" value="1"/>
</dbReference>
<dbReference type="PROSITE" id="PS50011">
    <property type="entry name" value="PROTEIN_KINASE_DOM"/>
    <property type="match status" value="1"/>
</dbReference>
<dbReference type="OrthoDB" id="4062651at2759"/>
<keyword evidence="15" id="KW-0675">Receptor</keyword>
<keyword evidence="16" id="KW-0325">Glycoprotein</keyword>
<evidence type="ECO:0000256" key="4">
    <source>
        <dbReference type="ARBA" id="ARBA00022553"/>
    </source>
</evidence>
<dbReference type="InterPro" id="IPR008271">
    <property type="entry name" value="Ser/Thr_kinase_AS"/>
</dbReference>
<gene>
    <name evidence="23" type="ORF">Taro_028137</name>
</gene>
<name>A0A843VFQ6_COLES</name>
<protein>
    <recommendedName>
        <fullName evidence="2">non-specific serine/threonine protein kinase</fullName>
        <ecNumber evidence="2">2.7.11.1</ecNumber>
    </recommendedName>
</protein>
<evidence type="ECO:0000256" key="5">
    <source>
        <dbReference type="ARBA" id="ARBA00022614"/>
    </source>
</evidence>
<keyword evidence="5" id="KW-0433">Leucine-rich repeat</keyword>
<feature type="transmembrane region" description="Helical" evidence="20">
    <location>
        <begin position="639"/>
        <end position="665"/>
    </location>
</feature>
<dbReference type="EC" id="2.7.11.1" evidence="2"/>
<dbReference type="Gene3D" id="2.60.120.430">
    <property type="entry name" value="Galactose-binding lectin"/>
    <property type="match status" value="1"/>
</dbReference>
<dbReference type="PROSITE" id="PS00108">
    <property type="entry name" value="PROTEIN_KINASE_ST"/>
    <property type="match status" value="1"/>
</dbReference>
<dbReference type="Gene3D" id="1.10.510.10">
    <property type="entry name" value="Transferase(Phosphotransferase) domain 1"/>
    <property type="match status" value="1"/>
</dbReference>
<dbReference type="Pfam" id="PF07714">
    <property type="entry name" value="PK_Tyr_Ser-Thr"/>
    <property type="match status" value="1"/>
</dbReference>
<keyword evidence="12" id="KW-0067">ATP-binding</keyword>
<feature type="signal peptide" evidence="21">
    <location>
        <begin position="1"/>
        <end position="34"/>
    </location>
</feature>
<feature type="compositionally biased region" description="Polar residues" evidence="19">
    <location>
        <begin position="1013"/>
        <end position="1026"/>
    </location>
</feature>
<keyword evidence="11" id="KW-0418">Kinase</keyword>
<dbReference type="Pfam" id="PF11721">
    <property type="entry name" value="Malectin"/>
    <property type="match status" value="1"/>
</dbReference>
<evidence type="ECO:0000256" key="2">
    <source>
        <dbReference type="ARBA" id="ARBA00012513"/>
    </source>
</evidence>
<evidence type="ECO:0000256" key="12">
    <source>
        <dbReference type="ARBA" id="ARBA00022840"/>
    </source>
</evidence>
<feature type="compositionally biased region" description="Basic and acidic residues" evidence="19">
    <location>
        <begin position="998"/>
        <end position="1012"/>
    </location>
</feature>
<evidence type="ECO:0000256" key="9">
    <source>
        <dbReference type="ARBA" id="ARBA00022737"/>
    </source>
</evidence>
<evidence type="ECO:0000256" key="10">
    <source>
        <dbReference type="ARBA" id="ARBA00022741"/>
    </source>
</evidence>
<dbReference type="FunFam" id="1.10.510.10:FF:000044">
    <property type="entry name" value="Putative LRR receptor-like serine/threonine-protein kinase"/>
    <property type="match status" value="1"/>
</dbReference>
<evidence type="ECO:0000256" key="21">
    <source>
        <dbReference type="SAM" id="SignalP"/>
    </source>
</evidence>
<evidence type="ECO:0000256" key="16">
    <source>
        <dbReference type="ARBA" id="ARBA00023180"/>
    </source>
</evidence>
<evidence type="ECO:0000313" key="23">
    <source>
        <dbReference type="EMBL" id="MQL95471.1"/>
    </source>
</evidence>
<feature type="region of interest" description="Disordered" evidence="19">
    <location>
        <begin position="984"/>
        <end position="1026"/>
    </location>
</feature>
<evidence type="ECO:0000256" key="19">
    <source>
        <dbReference type="SAM" id="MobiDB-lite"/>
    </source>
</evidence>
<dbReference type="Gene3D" id="3.30.200.20">
    <property type="entry name" value="Phosphorylase Kinase, domain 1"/>
    <property type="match status" value="1"/>
</dbReference>
<dbReference type="InterPro" id="IPR055414">
    <property type="entry name" value="LRR_R13L4/SHOC2-like"/>
</dbReference>
<dbReference type="FunFam" id="2.60.120.430:FF:000004">
    <property type="entry name" value="Putative leucine-rich repeat receptor-like serine/threonine-protein kinase"/>
    <property type="match status" value="1"/>
</dbReference>
<keyword evidence="4" id="KW-0597">Phosphoprotein</keyword>
<evidence type="ECO:0000256" key="6">
    <source>
        <dbReference type="ARBA" id="ARBA00022679"/>
    </source>
</evidence>
<keyword evidence="10" id="KW-0547">Nucleotide-binding</keyword>
<comment type="catalytic activity">
    <reaction evidence="17">
        <text>L-threonyl-[protein] + ATP = O-phospho-L-threonyl-[protein] + ADP + H(+)</text>
        <dbReference type="Rhea" id="RHEA:46608"/>
        <dbReference type="Rhea" id="RHEA-COMP:11060"/>
        <dbReference type="Rhea" id="RHEA-COMP:11605"/>
        <dbReference type="ChEBI" id="CHEBI:15378"/>
        <dbReference type="ChEBI" id="CHEBI:30013"/>
        <dbReference type="ChEBI" id="CHEBI:30616"/>
        <dbReference type="ChEBI" id="CHEBI:61977"/>
        <dbReference type="ChEBI" id="CHEBI:456216"/>
        <dbReference type="EC" id="2.7.11.1"/>
    </reaction>
</comment>
<dbReference type="EMBL" id="NMUH01001797">
    <property type="protein sequence ID" value="MQL95471.1"/>
    <property type="molecule type" value="Genomic_DNA"/>
</dbReference>
<keyword evidence="7 20" id="KW-0812">Transmembrane</keyword>
<dbReference type="SMART" id="SM00220">
    <property type="entry name" value="S_TKc"/>
    <property type="match status" value="1"/>
</dbReference>
<keyword evidence="13 20" id="KW-1133">Transmembrane helix</keyword>
<evidence type="ECO:0000256" key="8">
    <source>
        <dbReference type="ARBA" id="ARBA00022729"/>
    </source>
</evidence>
<dbReference type="PANTHER" id="PTHR48006">
    <property type="entry name" value="LEUCINE-RICH REPEAT-CONTAINING PROTEIN DDB_G0281931-RELATED"/>
    <property type="match status" value="1"/>
</dbReference>
<sequence length="1046" mass="115442">MAGAWPGAVPRGQSVALLVITLCFCLQDLRSTQAQTLDSIEVEALKKIAEKLKIPTTLWNFTVDPCRWVPWNRTKLVVSNLTCGDCNATTNVCHVVNISSSEVVTRLFFRHVPKPFVCSELKGQNLTGVLPEEFGNLTSLAQIDLTRNYINGSIPAAAWTSLPLVNLSLIVNRLSGRIPDAIGKITTLQVLTLDSNRLQGPLPPSLGNLKNLTRLLISANNFTGELPETLGRLENLTDLRIDGNDISGKIPSFIGNWTKLGRLEMQGTSLEGPFPPSFSLLRNITELRITDLKKSDGSFPDISNMKNIKYLVLRNCSLSGQIPGYIGTMPELKNLDLSFNNLTGPIPDGGGFTSLEYMYGYLTNNRLTGSINPALIQSPTIKKLDVSYNNFNYTPQHCRTGEKNFVASFSSTQDPSIPSCLRKDLPCDVKPKSGSKNYQLFINCGGPKVTVDNNQYEEDSEGGAKSAYFQSNSGNWAFSNTGDFVGNDKAPYIAENTSMLRMRNPELYTKARLNPLSLKYYGLCMQKGNYTVKLQFAEIVFTSDQTFKSLGRRFFDVSIQGKKVLTDFNIAVAANGTGKEIVKNFIAPVDKGTLEIHFQWLGKGTNAIPDRGSYGPLISAISVIPADFTPELDEEKKKLSIGAIVGIAVASSVLAMLILLSVWFFQRRKRLENNGLRGLELHTSCFSYKQIKAATRNFDPSNKIGEGGFGPVYKGALPDGSQIAVKQLSSKSKQGNREFVNEIGMISALQHPNLVRLLGCCIEGKQLLLVYEYMEKNSLARALFGPEDVKLKLDWQTRRKICLDVARGLAYLHEESTLKIVHRDIKATNILLDKDLNAKISDFGLAKLDEEDNTHISTRIAGTMGYMAPEYATRGYLTDKADVYSFGVVILETVSGRCNTKYRPKEELIYLLDWAYELQEQGSLLELVDPELGTNYPVEEALQMLNLALVCTKPTPTLRPAMSTVVSMLEGHTPVEVSSVLEEEHGRQGSAQYSRVKSLQEKLSDDSEKKSISTDAPWTGSSASMPSSKADVIFYSSASQLLSDYE</sequence>
<dbReference type="Pfam" id="PF23598">
    <property type="entry name" value="LRR_14"/>
    <property type="match status" value="1"/>
</dbReference>
<dbReference type="GO" id="GO:0005524">
    <property type="term" value="F:ATP binding"/>
    <property type="evidence" value="ECO:0007669"/>
    <property type="project" value="UniProtKB-KW"/>
</dbReference>
<evidence type="ECO:0000259" key="22">
    <source>
        <dbReference type="PROSITE" id="PS50011"/>
    </source>
</evidence>
<dbReference type="InterPro" id="IPR000719">
    <property type="entry name" value="Prot_kinase_dom"/>
</dbReference>
<feature type="domain" description="Protein kinase" evidence="22">
    <location>
        <begin position="698"/>
        <end position="975"/>
    </location>
</feature>
<evidence type="ECO:0000256" key="13">
    <source>
        <dbReference type="ARBA" id="ARBA00022989"/>
    </source>
</evidence>
<keyword evidence="24" id="KW-1185">Reference proteome</keyword>
<evidence type="ECO:0000256" key="20">
    <source>
        <dbReference type="SAM" id="Phobius"/>
    </source>
</evidence>
<dbReference type="InterPro" id="IPR051824">
    <property type="entry name" value="LRR_Rcpt-Like_S/T_Kinase"/>
</dbReference>
<dbReference type="SUPFAM" id="SSF56112">
    <property type="entry name" value="Protein kinase-like (PK-like)"/>
    <property type="match status" value="1"/>
</dbReference>
<dbReference type="GO" id="GO:0016020">
    <property type="term" value="C:membrane"/>
    <property type="evidence" value="ECO:0007669"/>
    <property type="project" value="UniProtKB-SubCell"/>
</dbReference>
<evidence type="ECO:0000256" key="14">
    <source>
        <dbReference type="ARBA" id="ARBA00023136"/>
    </source>
</evidence>
<dbReference type="FunFam" id="3.30.200.20:FF:000217">
    <property type="entry name" value="probable LRR receptor-like serine/threonine-protein kinase At1g53430"/>
    <property type="match status" value="1"/>
</dbReference>
<evidence type="ECO:0000256" key="1">
    <source>
        <dbReference type="ARBA" id="ARBA00004479"/>
    </source>
</evidence>
<dbReference type="SUPFAM" id="SSF52058">
    <property type="entry name" value="L domain-like"/>
    <property type="match status" value="1"/>
</dbReference>
<evidence type="ECO:0000256" key="17">
    <source>
        <dbReference type="ARBA" id="ARBA00047899"/>
    </source>
</evidence>
<evidence type="ECO:0000256" key="11">
    <source>
        <dbReference type="ARBA" id="ARBA00022777"/>
    </source>
</evidence>
<comment type="subcellular location">
    <subcellularLocation>
        <location evidence="1">Membrane</location>
        <topology evidence="1">Single-pass type I membrane protein</topology>
    </subcellularLocation>
</comment>
<reference evidence="23" key="1">
    <citation type="submission" date="2017-07" db="EMBL/GenBank/DDBJ databases">
        <title>Taro Niue Genome Assembly and Annotation.</title>
        <authorList>
            <person name="Atibalentja N."/>
            <person name="Keating K."/>
            <person name="Fields C.J."/>
        </authorList>
    </citation>
    <scope>NUCLEOTIDE SEQUENCE</scope>
    <source>
        <strain evidence="23">Niue_2</strain>
        <tissue evidence="23">Leaf</tissue>
    </source>
</reference>
<dbReference type="InterPro" id="IPR021720">
    <property type="entry name" value="Malectin_dom"/>
</dbReference>
<accession>A0A843VFQ6</accession>
<dbReference type="PANTHER" id="PTHR48006:SF60">
    <property type="entry name" value="PROTEIN KINASE DOMAIN-CONTAINING PROTEIN"/>
    <property type="match status" value="1"/>
</dbReference>
<evidence type="ECO:0000256" key="15">
    <source>
        <dbReference type="ARBA" id="ARBA00023170"/>
    </source>
</evidence>
<keyword evidence="8 21" id="KW-0732">Signal</keyword>
<proteinExistence type="predicted"/>
<dbReference type="FunFam" id="3.80.10.10:FF:000221">
    <property type="entry name" value="Leucine-rich repeat receptor-like protein kinase PXL1"/>
    <property type="match status" value="1"/>
</dbReference>
<dbReference type="Proteomes" id="UP000652761">
    <property type="component" value="Unassembled WGS sequence"/>
</dbReference>
<keyword evidence="9" id="KW-0677">Repeat</keyword>
<dbReference type="AlphaFoldDB" id="A0A843VFQ6"/>
<feature type="chain" id="PRO_5032377490" description="non-specific serine/threonine protein kinase" evidence="21">
    <location>
        <begin position="35"/>
        <end position="1046"/>
    </location>
</feature>
<dbReference type="InterPro" id="IPR001245">
    <property type="entry name" value="Ser-Thr/Tyr_kinase_cat_dom"/>
</dbReference>